<dbReference type="PROSITE" id="PS51742">
    <property type="entry name" value="PPC"/>
    <property type="match status" value="1"/>
</dbReference>
<evidence type="ECO:0000313" key="3">
    <source>
        <dbReference type="Proteomes" id="UP000238358"/>
    </source>
</evidence>
<organism evidence="2 3">
    <name type="scientific">Megasphaera elsdenii</name>
    <dbReference type="NCBI Taxonomy" id="907"/>
    <lineage>
        <taxon>Bacteria</taxon>
        <taxon>Bacillati</taxon>
        <taxon>Bacillota</taxon>
        <taxon>Negativicutes</taxon>
        <taxon>Veillonellales</taxon>
        <taxon>Veillonellaceae</taxon>
        <taxon>Megasphaera</taxon>
    </lineage>
</organism>
<accession>A0A2S0M4G4</accession>
<proteinExistence type="predicted"/>
<dbReference type="PANTHER" id="PTHR34988">
    <property type="entry name" value="PROTEIN, PUTATIVE-RELATED"/>
    <property type="match status" value="1"/>
</dbReference>
<evidence type="ECO:0000313" key="2">
    <source>
        <dbReference type="EMBL" id="AVO26341.1"/>
    </source>
</evidence>
<dbReference type="CDD" id="cd11378">
    <property type="entry name" value="DUF296"/>
    <property type="match status" value="1"/>
</dbReference>
<evidence type="ECO:0000259" key="1">
    <source>
        <dbReference type="PROSITE" id="PS51742"/>
    </source>
</evidence>
<dbReference type="InterPro" id="IPR005175">
    <property type="entry name" value="PPC_dom"/>
</dbReference>
<reference evidence="2 3" key="1">
    <citation type="journal article" date="2018" name="Genome Announc.">
        <title>Complete genomes of two Megasphaera elsdenii strains, NCIMB 702410 and ATCC 25940.</title>
        <authorList>
            <person name="Hatmaker E.A."/>
            <person name="O'Dell K."/>
            <person name="Riley L.A."/>
            <person name="Klingeman D.M."/>
            <person name="Guss A.M."/>
        </authorList>
    </citation>
    <scope>NUCLEOTIDE SEQUENCE [LARGE SCALE GENOMIC DNA]</scope>
    <source>
        <strain evidence="2 3">NCIMB702410</strain>
    </source>
</reference>
<dbReference type="OrthoDB" id="9791702at2"/>
<gene>
    <name evidence="2" type="ORF">C6Y28_01145</name>
</gene>
<dbReference type="SUPFAM" id="SSF117856">
    <property type="entry name" value="AF0104/ALDC/Ptd012-like"/>
    <property type="match status" value="1"/>
</dbReference>
<dbReference type="Gene3D" id="3.30.1330.80">
    <property type="entry name" value="Hypothetical protein, similar to alpha- acetolactate decarboxylase, domain 2"/>
    <property type="match status" value="1"/>
</dbReference>
<feature type="domain" description="PPC" evidence="1">
    <location>
        <begin position="4"/>
        <end position="145"/>
    </location>
</feature>
<dbReference type="RefSeq" id="WP_027895339.1">
    <property type="nucleotide sequence ID" value="NZ_CP027569.1"/>
</dbReference>
<dbReference type="Pfam" id="PF03479">
    <property type="entry name" value="PCC"/>
    <property type="match status" value="1"/>
</dbReference>
<dbReference type="Proteomes" id="UP000238358">
    <property type="component" value="Chromosome"/>
</dbReference>
<dbReference type="AlphaFoldDB" id="A0A2S0M4G4"/>
<name>A0A2S0M4G4_MEGEL</name>
<dbReference type="PANTHER" id="PTHR34988:SF1">
    <property type="entry name" value="DNA-BINDING PROTEIN"/>
    <property type="match status" value="1"/>
</dbReference>
<protein>
    <submittedName>
        <fullName evidence="2">DUF296 domain-containing protein</fullName>
    </submittedName>
</protein>
<sequence>MDYRKFGETYYIRLDRGDEIISSILGICQKEQIESAIFSGIGGCRSAEIQTFIPETGSFEVQELKGMLELVSMTGNVVTDDAGAYFHHTHAAFSYKKDGEHHIAAGHIKSIEVLYTAEIELRPVLGGRIRRKYDPETGTGFWDFGPETD</sequence>
<dbReference type="EMBL" id="CP027569">
    <property type="protein sequence ID" value="AVO26341.1"/>
    <property type="molecule type" value="Genomic_DNA"/>
</dbReference>